<evidence type="ECO:0000256" key="10">
    <source>
        <dbReference type="ARBA" id="ARBA00025198"/>
    </source>
</evidence>
<feature type="coiled-coil region" evidence="12">
    <location>
        <begin position="55"/>
        <end position="92"/>
    </location>
</feature>
<dbReference type="Proteomes" id="UP000243670">
    <property type="component" value="Plastid Pltd"/>
</dbReference>
<keyword evidence="9" id="KW-0066">ATP synthesis</keyword>
<evidence type="ECO:0000256" key="2">
    <source>
        <dbReference type="ARBA" id="ARBA00022448"/>
    </source>
</evidence>
<keyword evidence="7 11" id="KW-0406">Ion transport</keyword>
<evidence type="ECO:0000256" key="8">
    <source>
        <dbReference type="ARBA" id="ARBA00023136"/>
    </source>
</evidence>
<evidence type="ECO:0000256" key="7">
    <source>
        <dbReference type="ARBA" id="ARBA00023065"/>
    </source>
</evidence>
<sequence length="183" mass="21494">MNEILFSDGFQDLFELNTDIFDTNLINLSIVLFVVIRFLGEFLSNTLEMRRKLIIDNLQNSNKKILLVKDELNKANLKLENTKQELTNVYDSRLVSFQKRKTLFLDQVESYLIQINSLKDDVINGQTKKVLANIYNKIVASTFDKLYTNITFTFQNSPTFPKRREQITSRYVERMLESMSTEK</sequence>
<feature type="transmembrane region" description="Helical" evidence="13">
    <location>
        <begin position="25"/>
        <end position="43"/>
    </location>
</feature>
<keyword evidence="8 13" id="KW-0472">Membrane</keyword>
<protein>
    <submittedName>
        <fullName evidence="14">ATP synthase CF0 B chain subunit I</fullName>
    </submittedName>
</protein>
<accession>A0A059SLD2</accession>
<evidence type="ECO:0000256" key="5">
    <source>
        <dbReference type="ARBA" id="ARBA00022781"/>
    </source>
</evidence>
<dbReference type="GO" id="GO:0045259">
    <property type="term" value="C:proton-transporting ATP synthase complex"/>
    <property type="evidence" value="ECO:0007669"/>
    <property type="project" value="UniProtKB-KW"/>
</dbReference>
<evidence type="ECO:0000256" key="11">
    <source>
        <dbReference type="RuleBase" id="RU003848"/>
    </source>
</evidence>
<keyword evidence="4 11" id="KW-0812">Transmembrane</keyword>
<gene>
    <name evidence="14" type="primary">atpF</name>
    <name evidence="14" type="ORF">M951_p91</name>
</gene>
<evidence type="ECO:0000256" key="9">
    <source>
        <dbReference type="ARBA" id="ARBA00023310"/>
    </source>
</evidence>
<keyword evidence="5 11" id="KW-0375">Hydrogen ion transport</keyword>
<evidence type="ECO:0000256" key="4">
    <source>
        <dbReference type="ARBA" id="ARBA00022692"/>
    </source>
</evidence>
<dbReference type="GO" id="GO:0015078">
    <property type="term" value="F:proton transmembrane transporter activity"/>
    <property type="evidence" value="ECO:0007669"/>
    <property type="project" value="InterPro"/>
</dbReference>
<evidence type="ECO:0000256" key="12">
    <source>
        <dbReference type="SAM" id="Coils"/>
    </source>
</evidence>
<dbReference type="InterPro" id="IPR002146">
    <property type="entry name" value="ATP_synth_b/b'su_bac/chlpt"/>
</dbReference>
<geneLocation type="plastid" evidence="14"/>
<comment type="subcellular location">
    <subcellularLocation>
        <location evidence="1">Membrane</location>
        <topology evidence="1">Single-pass membrane protein</topology>
    </subcellularLocation>
</comment>
<evidence type="ECO:0000313" key="14">
    <source>
        <dbReference type="EMBL" id="AGY61454.1"/>
    </source>
</evidence>
<dbReference type="GO" id="GO:0015986">
    <property type="term" value="P:proton motive force-driven ATP synthesis"/>
    <property type="evidence" value="ECO:0007669"/>
    <property type="project" value="InterPro"/>
</dbReference>
<dbReference type="PANTHER" id="PTHR34264:SF3">
    <property type="entry name" value="ATP SYNTHASE SUBUNIT B, CHLOROPLASTIC"/>
    <property type="match status" value="1"/>
</dbReference>
<keyword evidence="14" id="KW-0934">Plastid</keyword>
<evidence type="ECO:0000256" key="6">
    <source>
        <dbReference type="ARBA" id="ARBA00022989"/>
    </source>
</evidence>
<proteinExistence type="inferred from homology"/>
<dbReference type="Pfam" id="PF00430">
    <property type="entry name" value="ATP-synt_B"/>
    <property type="match status" value="1"/>
</dbReference>
<comment type="similarity">
    <text evidence="11">Belongs to the ATPase B chain family.</text>
</comment>
<name>A0A059SLD2_9EUKA</name>
<keyword evidence="2 11" id="KW-0813">Transport</keyword>
<keyword evidence="6 13" id="KW-1133">Transmembrane helix</keyword>
<comment type="function">
    <text evidence="10">F(1)F(0) ATP synthase produces ATP from ADP in the presence of a proton or sodium gradient. F-type ATPases consist of two structural domains, F(1) containing the extramembraneous catalytic core and F(0) containing the membrane proton channel, linked together by a central stalk and a peripheral stalk. During catalysis, ATP synthesis in the catalytic domain of F(1) is coupled via a rotary mechanism of the central stalk subunits to proton translocation.</text>
</comment>
<evidence type="ECO:0000256" key="13">
    <source>
        <dbReference type="SAM" id="Phobius"/>
    </source>
</evidence>
<evidence type="ECO:0000256" key="3">
    <source>
        <dbReference type="ARBA" id="ARBA00022547"/>
    </source>
</evidence>
<dbReference type="PANTHER" id="PTHR34264">
    <property type="entry name" value="ATP SYNTHASE SUBUNIT B, CHLOROPLASTIC"/>
    <property type="match status" value="1"/>
</dbReference>
<organism evidence="14 15">
    <name type="scientific">Lotharella oceanica</name>
    <dbReference type="NCBI Taxonomy" id="641309"/>
    <lineage>
        <taxon>Eukaryota</taxon>
        <taxon>Sar</taxon>
        <taxon>Rhizaria</taxon>
        <taxon>Cercozoa</taxon>
        <taxon>Chlorarachniophyceae</taxon>
        <taxon>Lotharella</taxon>
    </lineage>
</organism>
<reference evidence="14 15" key="1">
    <citation type="journal article" date="2014" name="BMC Genomics">
        <title>Nucleomorph and plastid genome sequences of the chlorarachniophyte Lotharella oceanica: convergent reductive evolution and frequent recombination in nucleomorph-bearing algae.</title>
        <authorList>
            <person name="Tanifuji G."/>
            <person name="Onodera N.T."/>
            <person name="Brown M.W."/>
            <person name="Curtis B.A."/>
            <person name="Roger A.J."/>
            <person name="Ka-Shu Wong G."/>
            <person name="Melkonian M."/>
            <person name="Archibald J.M."/>
        </authorList>
    </citation>
    <scope>NUCLEOTIDE SEQUENCE [LARGE SCALE GENOMIC DNA]</scope>
    <source>
        <strain evidence="14 15">CCMP622</strain>
    </source>
</reference>
<keyword evidence="3 11" id="KW-0138">CF(0)</keyword>
<keyword evidence="12" id="KW-0175">Coiled coil</keyword>
<dbReference type="AlphaFoldDB" id="A0A059SLD2"/>
<evidence type="ECO:0000313" key="15">
    <source>
        <dbReference type="Proteomes" id="UP000243670"/>
    </source>
</evidence>
<evidence type="ECO:0000256" key="1">
    <source>
        <dbReference type="ARBA" id="ARBA00004167"/>
    </source>
</evidence>
<dbReference type="EMBL" id="KF438023">
    <property type="protein sequence ID" value="AGY61454.1"/>
    <property type="molecule type" value="Genomic_DNA"/>
</dbReference>